<accession>A0ABT6TCY7</accession>
<feature type="domain" description="Transcription regulator PadR N-terminal" evidence="1">
    <location>
        <begin position="7"/>
        <end position="80"/>
    </location>
</feature>
<organism evidence="2 3">
    <name type="scientific">Cohnella hashimotonis</name>
    <dbReference type="NCBI Taxonomy" id="2826895"/>
    <lineage>
        <taxon>Bacteria</taxon>
        <taxon>Bacillati</taxon>
        <taxon>Bacillota</taxon>
        <taxon>Bacilli</taxon>
        <taxon>Bacillales</taxon>
        <taxon>Paenibacillaceae</taxon>
        <taxon>Cohnella</taxon>
    </lineage>
</organism>
<dbReference type="Gene3D" id="1.10.10.10">
    <property type="entry name" value="Winged helix-like DNA-binding domain superfamily/Winged helix DNA-binding domain"/>
    <property type="match status" value="1"/>
</dbReference>
<dbReference type="PANTHER" id="PTHR43252">
    <property type="entry name" value="TRANSCRIPTIONAL REGULATOR YQJI"/>
    <property type="match status" value="1"/>
</dbReference>
<evidence type="ECO:0000313" key="3">
    <source>
        <dbReference type="Proteomes" id="UP001161691"/>
    </source>
</evidence>
<protein>
    <submittedName>
        <fullName evidence="2">PadR family transcriptional regulator</fullName>
    </submittedName>
</protein>
<keyword evidence="3" id="KW-1185">Reference proteome</keyword>
<evidence type="ECO:0000259" key="1">
    <source>
        <dbReference type="Pfam" id="PF03551"/>
    </source>
</evidence>
<dbReference type="InterPro" id="IPR005149">
    <property type="entry name" value="Tscrpt_reg_PadR_N"/>
</dbReference>
<dbReference type="InterPro" id="IPR036388">
    <property type="entry name" value="WH-like_DNA-bd_sf"/>
</dbReference>
<dbReference type="PANTHER" id="PTHR43252:SF6">
    <property type="entry name" value="NEGATIVE TRANSCRIPTION REGULATOR PADR"/>
    <property type="match status" value="1"/>
</dbReference>
<sequence>MSIKLAILGILSCQPSTGYDLKKIIEESTVMYWSGNNNQIYKSLVQLLEQGLVTHEVQHQESSPSKKIYTITDKGEAELKSWALTPPELPELKKSFLTQLAWADLLSPEELDNLLLAYENELNMQILLLQEKKRRGLFAPNRTTREIYLWERIDDNIVSSYRHELNWVREIRQELKRG</sequence>
<dbReference type="EMBL" id="JAGRPV010000001">
    <property type="protein sequence ID" value="MDI4643707.1"/>
    <property type="molecule type" value="Genomic_DNA"/>
</dbReference>
<evidence type="ECO:0000313" key="2">
    <source>
        <dbReference type="EMBL" id="MDI4643707.1"/>
    </source>
</evidence>
<dbReference type="InterPro" id="IPR036390">
    <property type="entry name" value="WH_DNA-bd_sf"/>
</dbReference>
<name>A0ABT6TCY7_9BACL</name>
<dbReference type="SUPFAM" id="SSF46785">
    <property type="entry name" value="Winged helix' DNA-binding domain"/>
    <property type="match status" value="1"/>
</dbReference>
<comment type="caution">
    <text evidence="2">The sequence shown here is derived from an EMBL/GenBank/DDBJ whole genome shotgun (WGS) entry which is preliminary data.</text>
</comment>
<dbReference type="RefSeq" id="WP_282906758.1">
    <property type="nucleotide sequence ID" value="NZ_JAGRPV010000001.1"/>
</dbReference>
<proteinExistence type="predicted"/>
<gene>
    <name evidence="2" type="ORF">KB449_01995</name>
</gene>
<dbReference type="Proteomes" id="UP001161691">
    <property type="component" value="Unassembled WGS sequence"/>
</dbReference>
<reference evidence="2" key="1">
    <citation type="submission" date="2023-04" db="EMBL/GenBank/DDBJ databases">
        <title>Comparative genomic analysis of Cohnella hashimotonis sp. nov., isolated from the International Space Station.</title>
        <authorList>
            <person name="Venkateswaran K."/>
            <person name="Simpson A."/>
        </authorList>
    </citation>
    <scope>NUCLEOTIDE SEQUENCE</scope>
    <source>
        <strain evidence="2">F6_2S_P_1</strain>
    </source>
</reference>
<dbReference type="Pfam" id="PF03551">
    <property type="entry name" value="PadR"/>
    <property type="match status" value="1"/>
</dbReference>